<gene>
    <name evidence="1" type="ORF">KME25_16135</name>
</gene>
<dbReference type="Proteomes" id="UP000753908">
    <property type="component" value="Unassembled WGS sequence"/>
</dbReference>
<evidence type="ECO:0000313" key="2">
    <source>
        <dbReference type="Proteomes" id="UP000753908"/>
    </source>
</evidence>
<dbReference type="EMBL" id="JAHHIF010000019">
    <property type="protein sequence ID" value="MBW4545956.1"/>
    <property type="molecule type" value="Genomic_DNA"/>
</dbReference>
<evidence type="ECO:0000313" key="1">
    <source>
        <dbReference type="EMBL" id="MBW4545956.1"/>
    </source>
</evidence>
<protein>
    <submittedName>
        <fullName evidence="1">Uncharacterized protein</fullName>
    </submittedName>
</protein>
<reference evidence="1" key="1">
    <citation type="submission" date="2021-05" db="EMBL/GenBank/DDBJ databases">
        <authorList>
            <person name="Pietrasiak N."/>
            <person name="Ward R."/>
            <person name="Stajich J.E."/>
            <person name="Kurbessoian T."/>
        </authorList>
    </citation>
    <scope>NUCLEOTIDE SEQUENCE</scope>
    <source>
        <strain evidence="1">CPER-KK1</strain>
    </source>
</reference>
<reference evidence="1" key="2">
    <citation type="journal article" date="2022" name="Microbiol. Resour. Announc.">
        <title>Metagenome Sequencing to Explore Phylogenomics of Terrestrial Cyanobacteria.</title>
        <authorList>
            <person name="Ward R.D."/>
            <person name="Stajich J.E."/>
            <person name="Johansen J.R."/>
            <person name="Huntemann M."/>
            <person name="Clum A."/>
            <person name="Foster B."/>
            <person name="Foster B."/>
            <person name="Roux S."/>
            <person name="Palaniappan K."/>
            <person name="Varghese N."/>
            <person name="Mukherjee S."/>
            <person name="Reddy T.B.K."/>
            <person name="Daum C."/>
            <person name="Copeland A."/>
            <person name="Chen I.A."/>
            <person name="Ivanova N.N."/>
            <person name="Kyrpides N.C."/>
            <person name="Shapiro N."/>
            <person name="Eloe-Fadrosh E.A."/>
            <person name="Pietrasiak N."/>
        </authorList>
    </citation>
    <scope>NUCLEOTIDE SEQUENCE</scope>
    <source>
        <strain evidence="1">CPER-KK1</strain>
    </source>
</reference>
<organism evidence="1 2">
    <name type="scientific">Symplocastrum torsivum CPER-KK1</name>
    <dbReference type="NCBI Taxonomy" id="450513"/>
    <lineage>
        <taxon>Bacteria</taxon>
        <taxon>Bacillati</taxon>
        <taxon>Cyanobacteriota</taxon>
        <taxon>Cyanophyceae</taxon>
        <taxon>Oscillatoriophycideae</taxon>
        <taxon>Oscillatoriales</taxon>
        <taxon>Microcoleaceae</taxon>
        <taxon>Symplocastrum</taxon>
    </lineage>
</organism>
<accession>A0A951UBS4</accession>
<comment type="caution">
    <text evidence="1">The sequence shown here is derived from an EMBL/GenBank/DDBJ whole genome shotgun (WGS) entry which is preliminary data.</text>
</comment>
<sequence length="102" mass="11198">MKTLNFPTSACRYCRHYDVEGRRGGTCQQLGVSVRGNWKACSLALPLFTPSWESIEEILQDEKLILKEAFSVNCSLGSTEVAVSDEQTISASVKLTADVVLV</sequence>
<proteinExistence type="predicted"/>
<dbReference type="AlphaFoldDB" id="A0A951UBS4"/>
<name>A0A951UBS4_9CYAN</name>